<sequence length="198" mass="22808">MMAEPQHATTPQFNPTLVHHSGLSGMHPLSVRALVLIDELKSDDAWTMKSFEVLLALAGELNSTFVEFLGSPKFAHLLLVPLKNLITVKEMLICDKVQYMSITYLKIHSWISFPCFFFDFQEAESPPQIAALLSAQHLEEYYVPAMKRLSVAELFTSRWPKTRCLPRNYWTVNVDSLMAWRLERRSHEVSHSSRQFPL</sequence>
<dbReference type="STRING" id="27349.A0A0L6UQA4"/>
<proteinExistence type="predicted"/>
<protein>
    <submittedName>
        <fullName evidence="1">Uncharacterized protein</fullName>
    </submittedName>
</protein>
<keyword evidence="2" id="KW-1185">Reference proteome</keyword>
<reference evidence="1 2" key="1">
    <citation type="submission" date="2015-08" db="EMBL/GenBank/DDBJ databases">
        <title>Next Generation Sequencing and Analysis of the Genome of Puccinia sorghi L Schw, the Causal Agent of Maize Common Rust.</title>
        <authorList>
            <person name="Rochi L."/>
            <person name="Burguener G."/>
            <person name="Darino M."/>
            <person name="Turjanski A."/>
            <person name="Kreff E."/>
            <person name="Dieguez M.J."/>
            <person name="Sacco F."/>
        </authorList>
    </citation>
    <scope>NUCLEOTIDE SEQUENCE [LARGE SCALE GENOMIC DNA]</scope>
    <source>
        <strain evidence="1 2">RO10H11247</strain>
    </source>
</reference>
<organism evidence="1 2">
    <name type="scientific">Puccinia sorghi</name>
    <dbReference type="NCBI Taxonomy" id="27349"/>
    <lineage>
        <taxon>Eukaryota</taxon>
        <taxon>Fungi</taxon>
        <taxon>Dikarya</taxon>
        <taxon>Basidiomycota</taxon>
        <taxon>Pucciniomycotina</taxon>
        <taxon>Pucciniomycetes</taxon>
        <taxon>Pucciniales</taxon>
        <taxon>Pucciniaceae</taxon>
        <taxon>Puccinia</taxon>
    </lineage>
</organism>
<dbReference type="Proteomes" id="UP000037035">
    <property type="component" value="Unassembled WGS sequence"/>
</dbReference>
<evidence type="ECO:0000313" key="2">
    <source>
        <dbReference type="Proteomes" id="UP000037035"/>
    </source>
</evidence>
<dbReference type="EMBL" id="LAVV01009361">
    <property type="protein sequence ID" value="KNZ50723.1"/>
    <property type="molecule type" value="Genomic_DNA"/>
</dbReference>
<dbReference type="OrthoDB" id="2670130at2759"/>
<accession>A0A0L6UQA4</accession>
<dbReference type="AlphaFoldDB" id="A0A0L6UQA4"/>
<gene>
    <name evidence="1" type="ORF">VP01_4273g1</name>
</gene>
<dbReference type="Gene3D" id="1.25.10.10">
    <property type="entry name" value="Leucine-rich Repeat Variant"/>
    <property type="match status" value="1"/>
</dbReference>
<dbReference type="VEuPathDB" id="FungiDB:VP01_4273g1"/>
<evidence type="ECO:0000313" key="1">
    <source>
        <dbReference type="EMBL" id="KNZ50723.1"/>
    </source>
</evidence>
<name>A0A0L6UQA4_9BASI</name>
<dbReference type="InterPro" id="IPR011989">
    <property type="entry name" value="ARM-like"/>
</dbReference>
<comment type="caution">
    <text evidence="1">The sequence shown here is derived from an EMBL/GenBank/DDBJ whole genome shotgun (WGS) entry which is preliminary data.</text>
</comment>